<feature type="transmembrane region" description="Helical" evidence="9">
    <location>
        <begin position="616"/>
        <end position="636"/>
    </location>
</feature>
<dbReference type="GO" id="GO:0046961">
    <property type="term" value="F:proton-transporting ATPase activity, rotational mechanism"/>
    <property type="evidence" value="ECO:0007669"/>
    <property type="project" value="InterPro"/>
</dbReference>
<comment type="caution">
    <text evidence="11">The sequence shown here is derived from an EMBL/GenBank/DDBJ whole genome shotgun (WGS) entry which is preliminary data.</text>
</comment>
<keyword evidence="5 9" id="KW-0375">Hydrogen ion transport</keyword>
<evidence type="ECO:0000256" key="5">
    <source>
        <dbReference type="ARBA" id="ARBA00022781"/>
    </source>
</evidence>
<name>A0A016TIN1_9BILA</name>
<protein>
    <recommendedName>
        <fullName evidence="9">V-type proton ATPase subunit a</fullName>
    </recommendedName>
</protein>
<evidence type="ECO:0000313" key="12">
    <source>
        <dbReference type="Proteomes" id="UP000024635"/>
    </source>
</evidence>
<dbReference type="PIRSF" id="PIRSF001293">
    <property type="entry name" value="ATP6V0A1"/>
    <property type="match status" value="1"/>
</dbReference>
<reference evidence="12" key="1">
    <citation type="journal article" date="2015" name="Nat. Genet.">
        <title>The genome and transcriptome of the zoonotic hookworm Ancylostoma ceylanicum identify infection-specific gene families.</title>
        <authorList>
            <person name="Schwarz E.M."/>
            <person name="Hu Y."/>
            <person name="Antoshechkin I."/>
            <person name="Miller M.M."/>
            <person name="Sternberg P.W."/>
            <person name="Aroian R.V."/>
        </authorList>
    </citation>
    <scope>NUCLEOTIDE SEQUENCE</scope>
    <source>
        <strain evidence="12">HY135</strain>
    </source>
</reference>
<evidence type="ECO:0000256" key="2">
    <source>
        <dbReference type="ARBA" id="ARBA00009904"/>
    </source>
</evidence>
<keyword evidence="4 9" id="KW-0812">Transmembrane</keyword>
<evidence type="ECO:0000256" key="10">
    <source>
        <dbReference type="SAM" id="Coils"/>
    </source>
</evidence>
<feature type="transmembrane region" description="Helical" evidence="9">
    <location>
        <begin position="789"/>
        <end position="813"/>
    </location>
</feature>
<sequence>MSRCQIFLQTDSAYQCVAELGELGLAQFLDLNEDMNSYQRKFVNEIRRCEEMERKLNFIEEEVTKDEVEIKDYDEHIPAPQPKNMTELEANFEKLEEELLSINSSSKQLIKNHVQLLEMKAVLEKVHLLLDESTRRDAAMSISEAARGEAGPFTIGIANDYDKEKREDNELKFVTGVINRKKVISFERFIWRFCRGKVFVRTADIGERTELFEAKKTDDKAVFILFFSGEQLRSRVQKICNGFHGVIYNCPENTKERAHLLDQINAQVADMQNVINKTLEYRRKIIFAASLSVKKWTIMLLKLKSIFHTLNMFSVDVTHKCLIAECWVPTVDLPLVKQALRKGTDQAGSPIQAVLNEMETHDMPPTHFKLNKFTQGFQNIVDAYGIANYREVNPAPWSIISFPFLFAVMFGDSGHGIIMFLAALAFVVFENKLISMKIKDEIFNTFFGGRYVVLLMGIFSIYTGLLYNDIYSKSIDIFGSSWKNPYPQSLLASMDEHGFNSSQTMDLTWPPEYSFDSNLGPYPFGVDPIWNVAKNKLNFLNPMKMKTSIILGISQMAFGLLLSLCNHIHNRSLVDIFFVFVPQCFFLGCIFVYLCVMVVLKWIFFYVNPTFIFGRLYPGSNCAPSLLIGLINMFMLKGRDPGFVQHINSPNATASVTIDGKNYTYDVYDQCYLQQWYPGQVLAEQILLGLAVVSIPIMLFVKPFYVRWLHNRGLPIPGGHGHGGGGEEEEFSFGDVMVYQAIHTIEFALGCISHTASYLRLWALSLAHAQLSEVLWDMLLSIGLDMGGWAGSAAVFILYFFFGVLSVSILILMEGLSAFLHALRLHWVEFNSKFYGGTGVAFEPFYFTRLIRIAEGLEQ</sequence>
<keyword evidence="3 9" id="KW-0813">Transport</keyword>
<dbReference type="InterPro" id="IPR002490">
    <property type="entry name" value="V-ATPase_116kDa_su"/>
</dbReference>
<keyword evidence="6 9" id="KW-1133">Transmembrane helix</keyword>
<evidence type="ECO:0000256" key="3">
    <source>
        <dbReference type="ARBA" id="ARBA00022448"/>
    </source>
</evidence>
<proteinExistence type="inferred from homology"/>
<keyword evidence="7 9" id="KW-0406">Ion transport</keyword>
<dbReference type="EMBL" id="JARK01001433">
    <property type="protein sequence ID" value="EYC02844.1"/>
    <property type="molecule type" value="Genomic_DNA"/>
</dbReference>
<feature type="transmembrane region" description="Helical" evidence="9">
    <location>
        <begin position="577"/>
        <end position="604"/>
    </location>
</feature>
<evidence type="ECO:0000256" key="8">
    <source>
        <dbReference type="ARBA" id="ARBA00023136"/>
    </source>
</evidence>
<feature type="transmembrane region" description="Helical" evidence="9">
    <location>
        <begin position="441"/>
        <end position="462"/>
    </location>
</feature>
<evidence type="ECO:0000256" key="6">
    <source>
        <dbReference type="ARBA" id="ARBA00022989"/>
    </source>
</evidence>
<keyword evidence="12" id="KW-1185">Reference proteome</keyword>
<dbReference type="GO" id="GO:0005886">
    <property type="term" value="C:plasma membrane"/>
    <property type="evidence" value="ECO:0007669"/>
    <property type="project" value="TreeGrafter"/>
</dbReference>
<dbReference type="InterPro" id="IPR026028">
    <property type="entry name" value="V-type_ATPase_116kDa_su_euka"/>
</dbReference>
<feature type="transmembrane region" description="Helical" evidence="9">
    <location>
        <begin position="404"/>
        <end position="429"/>
    </location>
</feature>
<keyword evidence="10" id="KW-0175">Coiled coil</keyword>
<dbReference type="Pfam" id="PF01496">
    <property type="entry name" value="V_ATPase_I"/>
    <property type="match status" value="2"/>
</dbReference>
<evidence type="ECO:0000256" key="4">
    <source>
        <dbReference type="ARBA" id="ARBA00022692"/>
    </source>
</evidence>
<keyword evidence="8 9" id="KW-0472">Membrane</keyword>
<feature type="transmembrane region" description="Helical" evidence="9">
    <location>
        <begin position="686"/>
        <end position="705"/>
    </location>
</feature>
<gene>
    <name evidence="11" type="primary">Acey_s0097.g2969</name>
    <name evidence="11" type="ORF">Y032_0097g2969</name>
</gene>
<evidence type="ECO:0000256" key="9">
    <source>
        <dbReference type="RuleBase" id="RU361189"/>
    </source>
</evidence>
<dbReference type="Proteomes" id="UP000024635">
    <property type="component" value="Unassembled WGS sequence"/>
</dbReference>
<dbReference type="PANTHER" id="PTHR11629">
    <property type="entry name" value="VACUOLAR PROTON ATPASES"/>
    <property type="match status" value="1"/>
</dbReference>
<accession>A0A016TIN1</accession>
<comment type="function">
    <text evidence="9">Essential component of the vacuolar proton pump (V-ATPase), a multimeric enzyme that catalyzes the translocation of protons across the membranes. Required for assembly and activity of the V-ATPase.</text>
</comment>
<dbReference type="GO" id="GO:0000220">
    <property type="term" value="C:vacuolar proton-transporting V-type ATPase, V0 domain"/>
    <property type="evidence" value="ECO:0007669"/>
    <property type="project" value="InterPro"/>
</dbReference>
<dbReference type="OrthoDB" id="10264220at2759"/>
<organism evidence="11 12">
    <name type="scientific">Ancylostoma ceylanicum</name>
    <dbReference type="NCBI Taxonomy" id="53326"/>
    <lineage>
        <taxon>Eukaryota</taxon>
        <taxon>Metazoa</taxon>
        <taxon>Ecdysozoa</taxon>
        <taxon>Nematoda</taxon>
        <taxon>Chromadorea</taxon>
        <taxon>Rhabditida</taxon>
        <taxon>Rhabditina</taxon>
        <taxon>Rhabditomorpha</taxon>
        <taxon>Strongyloidea</taxon>
        <taxon>Ancylostomatidae</taxon>
        <taxon>Ancylostomatinae</taxon>
        <taxon>Ancylostoma</taxon>
    </lineage>
</organism>
<evidence type="ECO:0000313" key="11">
    <source>
        <dbReference type="EMBL" id="EYC02844.1"/>
    </source>
</evidence>
<dbReference type="AlphaFoldDB" id="A0A016TIN1"/>
<evidence type="ECO:0000256" key="7">
    <source>
        <dbReference type="ARBA" id="ARBA00023065"/>
    </source>
</evidence>
<dbReference type="GO" id="GO:0051117">
    <property type="term" value="F:ATPase binding"/>
    <property type="evidence" value="ECO:0007669"/>
    <property type="project" value="TreeGrafter"/>
</dbReference>
<comment type="similarity">
    <text evidence="2 9">Belongs to the V-ATPase 116 kDa subunit family.</text>
</comment>
<dbReference type="GO" id="GO:0007035">
    <property type="term" value="P:vacuolar acidification"/>
    <property type="evidence" value="ECO:0007669"/>
    <property type="project" value="TreeGrafter"/>
</dbReference>
<feature type="transmembrane region" description="Helical" evidence="9">
    <location>
        <begin position="547"/>
        <end position="565"/>
    </location>
</feature>
<comment type="subcellular location">
    <subcellularLocation>
        <location evidence="1">Membrane</location>
        <topology evidence="1">Multi-pass membrane protein</topology>
    </subcellularLocation>
</comment>
<dbReference type="PANTHER" id="PTHR11629:SF58">
    <property type="entry name" value="V-TYPE PROTON ATPASE 116 KDA SUBUNIT A 3"/>
    <property type="match status" value="1"/>
</dbReference>
<evidence type="ECO:0000256" key="1">
    <source>
        <dbReference type="ARBA" id="ARBA00004141"/>
    </source>
</evidence>
<feature type="coiled-coil region" evidence="10">
    <location>
        <begin position="35"/>
        <end position="105"/>
    </location>
</feature>